<dbReference type="EMBL" id="FNUY01000004">
    <property type="protein sequence ID" value="SEG27138.1"/>
    <property type="molecule type" value="Genomic_DNA"/>
</dbReference>
<dbReference type="Pfam" id="PF12399">
    <property type="entry name" value="BCA_ABC_TP_C"/>
    <property type="match status" value="1"/>
</dbReference>
<keyword evidence="7" id="KW-1185">Reference proteome</keyword>
<feature type="domain" description="ABC transporter" evidence="5">
    <location>
        <begin position="4"/>
        <end position="251"/>
    </location>
</feature>
<sequence>MALLSITDITARFGGFRALDSVSLEVGDGELVGLIGTNGAGKSTLFSVATGYIPAGSGSVVFQGEDITNVPVHQRVRRGLARTFQVPREFSHMTVFDNMMVAARDQRGEKLAALVFSRHAIRQEEERLAERVREVMAFLNLARVSDELAGKLSGGQKKLLEIGRLLMLEPKCILLDEPFAGVNPVLIEQLCDRIVELNKRGIAVLIIEHNLAELARIVPRLYAMDRGRVIASGTPDAVLADQGVREAYMGGVI</sequence>
<dbReference type="CDD" id="cd03219">
    <property type="entry name" value="ABC_Mj1267_LivG_branched"/>
    <property type="match status" value="1"/>
</dbReference>
<dbReference type="GO" id="GO:0005886">
    <property type="term" value="C:plasma membrane"/>
    <property type="evidence" value="ECO:0007669"/>
    <property type="project" value="TreeGrafter"/>
</dbReference>
<dbReference type="AlphaFoldDB" id="A0A1H5YT30"/>
<evidence type="ECO:0000313" key="6">
    <source>
        <dbReference type="EMBL" id="SEG27138.1"/>
    </source>
</evidence>
<evidence type="ECO:0000256" key="2">
    <source>
        <dbReference type="ARBA" id="ARBA00022448"/>
    </source>
</evidence>
<dbReference type="PANTHER" id="PTHR45772">
    <property type="entry name" value="CONSERVED COMPONENT OF ABC TRANSPORTER FOR NATURAL AMINO ACIDS-RELATED"/>
    <property type="match status" value="1"/>
</dbReference>
<dbReference type="SMART" id="SM00382">
    <property type="entry name" value="AAA"/>
    <property type="match status" value="1"/>
</dbReference>
<keyword evidence="2" id="KW-0813">Transport</keyword>
<dbReference type="Pfam" id="PF00005">
    <property type="entry name" value="ABC_tran"/>
    <property type="match status" value="1"/>
</dbReference>
<name>A0A1H5YT30_9HYPH</name>
<keyword evidence="4 6" id="KW-0067">ATP-binding</keyword>
<comment type="similarity">
    <text evidence="1">Belongs to the ABC transporter superfamily.</text>
</comment>
<dbReference type="SUPFAM" id="SSF52540">
    <property type="entry name" value="P-loop containing nucleoside triphosphate hydrolases"/>
    <property type="match status" value="1"/>
</dbReference>
<dbReference type="PROSITE" id="PS00211">
    <property type="entry name" value="ABC_TRANSPORTER_1"/>
    <property type="match status" value="1"/>
</dbReference>
<evidence type="ECO:0000259" key="5">
    <source>
        <dbReference type="PROSITE" id="PS50893"/>
    </source>
</evidence>
<dbReference type="OrthoDB" id="9806149at2"/>
<evidence type="ECO:0000256" key="1">
    <source>
        <dbReference type="ARBA" id="ARBA00005417"/>
    </source>
</evidence>
<dbReference type="Proteomes" id="UP000236743">
    <property type="component" value="Unassembled WGS sequence"/>
</dbReference>
<dbReference type="PANTHER" id="PTHR45772:SF9">
    <property type="entry name" value="CONSERVED COMPONENT OF ABC TRANSPORTER FOR NATURAL AMINO ACIDS"/>
    <property type="match status" value="1"/>
</dbReference>
<proteinExistence type="inferred from homology"/>
<evidence type="ECO:0000313" key="7">
    <source>
        <dbReference type="Proteomes" id="UP000236743"/>
    </source>
</evidence>
<gene>
    <name evidence="6" type="ORF">SAMN04488115_10476</name>
</gene>
<dbReference type="InterPro" id="IPR017871">
    <property type="entry name" value="ABC_transporter-like_CS"/>
</dbReference>
<dbReference type="GO" id="GO:0005524">
    <property type="term" value="F:ATP binding"/>
    <property type="evidence" value="ECO:0007669"/>
    <property type="project" value="UniProtKB-KW"/>
</dbReference>
<reference evidence="6 7" key="1">
    <citation type="submission" date="2016-10" db="EMBL/GenBank/DDBJ databases">
        <authorList>
            <person name="de Groot N.N."/>
        </authorList>
    </citation>
    <scope>NUCLEOTIDE SEQUENCE [LARGE SCALE GENOMIC DNA]</scope>
    <source>
        <strain evidence="6 7">DSM 26656</strain>
    </source>
</reference>
<organism evidence="6 7">
    <name type="scientific">Bosea lathyri</name>
    <dbReference type="NCBI Taxonomy" id="1036778"/>
    <lineage>
        <taxon>Bacteria</taxon>
        <taxon>Pseudomonadati</taxon>
        <taxon>Pseudomonadota</taxon>
        <taxon>Alphaproteobacteria</taxon>
        <taxon>Hyphomicrobiales</taxon>
        <taxon>Boseaceae</taxon>
        <taxon>Bosea</taxon>
    </lineage>
</organism>
<keyword evidence="3" id="KW-0547">Nucleotide-binding</keyword>
<dbReference type="RefSeq" id="WP_103872534.1">
    <property type="nucleotide sequence ID" value="NZ_FNUY01000004.1"/>
</dbReference>
<dbReference type="Gene3D" id="3.40.50.300">
    <property type="entry name" value="P-loop containing nucleotide triphosphate hydrolases"/>
    <property type="match status" value="1"/>
</dbReference>
<dbReference type="InterPro" id="IPR051120">
    <property type="entry name" value="ABC_AA/LPS_Transport"/>
</dbReference>
<dbReference type="PROSITE" id="PS50893">
    <property type="entry name" value="ABC_TRANSPORTER_2"/>
    <property type="match status" value="1"/>
</dbReference>
<evidence type="ECO:0000256" key="4">
    <source>
        <dbReference type="ARBA" id="ARBA00022840"/>
    </source>
</evidence>
<dbReference type="InterPro" id="IPR027417">
    <property type="entry name" value="P-loop_NTPase"/>
</dbReference>
<dbReference type="InterPro" id="IPR003593">
    <property type="entry name" value="AAA+_ATPase"/>
</dbReference>
<protein>
    <submittedName>
        <fullName evidence="6">Amino acid/amide ABC transporter ATP-binding protein 1, HAAT family</fullName>
    </submittedName>
</protein>
<dbReference type="InterPro" id="IPR003439">
    <property type="entry name" value="ABC_transporter-like_ATP-bd"/>
</dbReference>
<evidence type="ECO:0000256" key="3">
    <source>
        <dbReference type="ARBA" id="ARBA00022741"/>
    </source>
</evidence>
<accession>A0A1H5YT30</accession>
<dbReference type="InterPro" id="IPR032823">
    <property type="entry name" value="BCA_ABC_TP_C"/>
</dbReference>
<dbReference type="GO" id="GO:0016887">
    <property type="term" value="F:ATP hydrolysis activity"/>
    <property type="evidence" value="ECO:0007669"/>
    <property type="project" value="InterPro"/>
</dbReference>